<evidence type="ECO:0000313" key="3">
    <source>
        <dbReference type="Proteomes" id="UP000037923"/>
    </source>
</evidence>
<dbReference type="Proteomes" id="UP000037923">
    <property type="component" value="Unassembled WGS sequence"/>
</dbReference>
<feature type="region of interest" description="Disordered" evidence="1">
    <location>
        <begin position="269"/>
        <end position="310"/>
    </location>
</feature>
<keyword evidence="3" id="KW-1185">Reference proteome</keyword>
<dbReference type="GeneID" id="26903192"/>
<dbReference type="EMBL" id="LGTL01000004">
    <property type="protein sequence ID" value="KPA83218.1"/>
    <property type="molecule type" value="Genomic_DNA"/>
</dbReference>
<gene>
    <name evidence="2" type="ORF">ABB37_02901</name>
</gene>
<reference evidence="2 3" key="1">
    <citation type="submission" date="2015-07" db="EMBL/GenBank/DDBJ databases">
        <title>High-quality genome of monoxenous trypanosomatid Leptomonas pyrrhocoris.</title>
        <authorList>
            <person name="Flegontov P."/>
            <person name="Butenko A."/>
            <person name="Firsov S."/>
            <person name="Vlcek C."/>
            <person name="Logacheva M.D."/>
            <person name="Field M."/>
            <person name="Filatov D."/>
            <person name="Flegontova O."/>
            <person name="Gerasimov E."/>
            <person name="Jackson A.P."/>
            <person name="Kelly S."/>
            <person name="Opperdoes F."/>
            <person name="O'Reilly A."/>
            <person name="Votypka J."/>
            <person name="Yurchenko V."/>
            <person name="Lukes J."/>
        </authorList>
    </citation>
    <scope>NUCLEOTIDE SEQUENCE [LARGE SCALE GENOMIC DNA]</scope>
    <source>
        <strain evidence="2">H10</strain>
    </source>
</reference>
<feature type="region of interest" description="Disordered" evidence="1">
    <location>
        <begin position="393"/>
        <end position="415"/>
    </location>
</feature>
<name>A0A0N1J545_LEPPY</name>
<proteinExistence type="predicted"/>
<feature type="compositionally biased region" description="Acidic residues" evidence="1">
    <location>
        <begin position="288"/>
        <end position="297"/>
    </location>
</feature>
<accession>A0A0N1J545</accession>
<sequence>MATSSNTTTVVPSFATVTLAFSESDPAVVPGAAAGAMEPKTMRVPISSQTTVRELAKGAMARYMFSLRRTAKSTDLVARQLFRTGIVVTDVHLRSFQDTTELANKADESLTTHDIESQLPPCRIELFSDDCVVHVVQVREEVVYMRFKAATERSRKRKGERLDPTSKSATSPMVEVEDTTDRDSKTHSSNVTPSAVQPVPDADSSRAMPAEDSTAASLSTDDDVVCVSGAEKGAGKGGISIPMPLPPFGVAPVAAALLNYATTSKKTCETSLGCDVRPSASSPSTADDKEDDEDDVEASTSSERDDSEAELLSIARSIATLRQDETRRMPWGPDAYKHFATNYVNSPQKIMTGRYNSYKHQLPPPSVKLHHNQSAPKTVRSPHAGMVAIKELNKPAKEPPVKQRREEKVEGGAPLTSSRIEEISSCDDSQVSVMLSCGSSSRSITPSARAVRDTLGCVFPPAPPPERYSATATVDSVSTNSTIAEESVQSVDGKREEEETQTVYSAQIPVEAGIVTSTTPANAVMGATVSLTTPSTVAKPVQGLVARQLSFDEECESGSGKATKQNGSIGEASTQAVQVLSVQRMSPCA</sequence>
<feature type="region of interest" description="Disordered" evidence="1">
    <location>
        <begin position="153"/>
        <end position="219"/>
    </location>
</feature>
<dbReference type="AlphaFoldDB" id="A0A0N1J545"/>
<dbReference type="RefSeq" id="XP_015661657.1">
    <property type="nucleotide sequence ID" value="XM_015800055.1"/>
</dbReference>
<feature type="compositionally biased region" description="Basic and acidic residues" evidence="1">
    <location>
        <begin position="393"/>
        <end position="410"/>
    </location>
</feature>
<evidence type="ECO:0000313" key="2">
    <source>
        <dbReference type="EMBL" id="KPA83218.1"/>
    </source>
</evidence>
<evidence type="ECO:0000256" key="1">
    <source>
        <dbReference type="SAM" id="MobiDB-lite"/>
    </source>
</evidence>
<dbReference type="VEuPathDB" id="TriTrypDB:LpyrH10_04_4510"/>
<comment type="caution">
    <text evidence="2">The sequence shown here is derived from an EMBL/GenBank/DDBJ whole genome shotgun (WGS) entry which is preliminary data.</text>
</comment>
<dbReference type="OrthoDB" id="266943at2759"/>
<organism evidence="2 3">
    <name type="scientific">Leptomonas pyrrhocoris</name>
    <name type="common">Firebug parasite</name>
    <dbReference type="NCBI Taxonomy" id="157538"/>
    <lineage>
        <taxon>Eukaryota</taxon>
        <taxon>Discoba</taxon>
        <taxon>Euglenozoa</taxon>
        <taxon>Kinetoplastea</taxon>
        <taxon>Metakinetoplastina</taxon>
        <taxon>Trypanosomatida</taxon>
        <taxon>Trypanosomatidae</taxon>
        <taxon>Leishmaniinae</taxon>
        <taxon>Leptomonas</taxon>
    </lineage>
</organism>
<protein>
    <submittedName>
        <fullName evidence="2">Uncharacterized protein</fullName>
    </submittedName>
</protein>